<dbReference type="GO" id="GO:0006352">
    <property type="term" value="P:DNA-templated transcription initiation"/>
    <property type="evidence" value="ECO:0007669"/>
    <property type="project" value="InterPro"/>
</dbReference>
<dbReference type="InterPro" id="IPR036388">
    <property type="entry name" value="WH-like_DNA-bd_sf"/>
</dbReference>
<organism evidence="7 8">
    <name type="scientific">Pararhizobium antarcticum</name>
    <dbReference type="NCBI Taxonomy" id="1798805"/>
    <lineage>
        <taxon>Bacteria</taxon>
        <taxon>Pseudomonadati</taxon>
        <taxon>Pseudomonadota</taxon>
        <taxon>Alphaproteobacteria</taxon>
        <taxon>Hyphomicrobiales</taxon>
        <taxon>Rhizobiaceae</taxon>
        <taxon>Rhizobium/Agrobacterium group</taxon>
        <taxon>Pararhizobium</taxon>
    </lineage>
</organism>
<dbReference type="Gene3D" id="1.10.1740.10">
    <property type="match status" value="1"/>
</dbReference>
<dbReference type="OrthoDB" id="9794372at2"/>
<gene>
    <name evidence="7" type="ORF">AX760_00950</name>
</gene>
<dbReference type="SUPFAM" id="SSF88659">
    <property type="entry name" value="Sigma3 and sigma4 domains of RNA polymerase sigma factors"/>
    <property type="match status" value="1"/>
</dbReference>
<dbReference type="EMBL" id="LSRP01000001">
    <property type="protein sequence ID" value="OJG01511.1"/>
    <property type="molecule type" value="Genomic_DNA"/>
</dbReference>
<dbReference type="Pfam" id="PF04542">
    <property type="entry name" value="Sigma70_r2"/>
    <property type="match status" value="1"/>
</dbReference>
<dbReference type="InterPro" id="IPR039425">
    <property type="entry name" value="RNA_pol_sigma-70-like"/>
</dbReference>
<dbReference type="GO" id="GO:0003677">
    <property type="term" value="F:DNA binding"/>
    <property type="evidence" value="ECO:0007669"/>
    <property type="project" value="InterPro"/>
</dbReference>
<protein>
    <submittedName>
        <fullName evidence="7">RNA polymerase subunit sigma-70</fullName>
    </submittedName>
</protein>
<evidence type="ECO:0000256" key="4">
    <source>
        <dbReference type="ARBA" id="ARBA00023163"/>
    </source>
</evidence>
<dbReference type="InterPro" id="IPR013249">
    <property type="entry name" value="RNA_pol_sigma70_r4_t2"/>
</dbReference>
<name>A0A657LYJ3_9HYPH</name>
<dbReference type="InterPro" id="IPR007627">
    <property type="entry name" value="RNA_pol_sigma70_r2"/>
</dbReference>
<dbReference type="GO" id="GO:0016987">
    <property type="term" value="F:sigma factor activity"/>
    <property type="evidence" value="ECO:0007669"/>
    <property type="project" value="UniProtKB-KW"/>
</dbReference>
<dbReference type="PANTHER" id="PTHR43133:SF63">
    <property type="entry name" value="RNA POLYMERASE SIGMA FACTOR FECI-RELATED"/>
    <property type="match status" value="1"/>
</dbReference>
<dbReference type="RefSeq" id="WP_071830950.1">
    <property type="nucleotide sequence ID" value="NZ_LSRP01000001.1"/>
</dbReference>
<sequence length="169" mass="19363">MADAEIRTSLYIANRKALIEYATRILGSRETAEDIVQEAFLRFAPANTAFGSARQTLGYLYRIVRNLSFDALKRRRIEAREQSDDPPFWSIPGEERSPEQILLLSDELRQVSLVLSELPVDVRVALEMHRFGDYTLDEIAERLDVSVATAHRHVRTAMMRIAERLTVDT</sequence>
<dbReference type="InterPro" id="IPR014284">
    <property type="entry name" value="RNA_pol_sigma-70_dom"/>
</dbReference>
<evidence type="ECO:0000313" key="8">
    <source>
        <dbReference type="Proteomes" id="UP000182661"/>
    </source>
</evidence>
<evidence type="ECO:0000259" key="5">
    <source>
        <dbReference type="Pfam" id="PF04542"/>
    </source>
</evidence>
<dbReference type="SUPFAM" id="SSF88946">
    <property type="entry name" value="Sigma2 domain of RNA polymerase sigma factors"/>
    <property type="match status" value="1"/>
</dbReference>
<evidence type="ECO:0000259" key="6">
    <source>
        <dbReference type="Pfam" id="PF08281"/>
    </source>
</evidence>
<evidence type="ECO:0000256" key="3">
    <source>
        <dbReference type="ARBA" id="ARBA00023082"/>
    </source>
</evidence>
<dbReference type="InterPro" id="IPR013325">
    <property type="entry name" value="RNA_pol_sigma_r2"/>
</dbReference>
<dbReference type="AlphaFoldDB" id="A0A657LYJ3"/>
<reference evidence="7 8" key="1">
    <citation type="submission" date="2016-02" db="EMBL/GenBank/DDBJ databases">
        <title>Genome sequencing of a beta-galactosidase producing bacteria Rhizobium sp. 59.</title>
        <authorList>
            <person name="Wang D."/>
            <person name="Kot W."/>
            <person name="Qin Y."/>
            <person name="Hansen L."/>
            <person name="Naqvi K."/>
            <person name="Rensing C."/>
        </authorList>
    </citation>
    <scope>NUCLEOTIDE SEQUENCE [LARGE SCALE GENOMIC DNA]</scope>
    <source>
        <strain evidence="7 8">59</strain>
    </source>
</reference>
<comment type="caution">
    <text evidence="7">The sequence shown here is derived from an EMBL/GenBank/DDBJ whole genome shotgun (WGS) entry which is preliminary data.</text>
</comment>
<accession>A0A657LYJ3</accession>
<feature type="domain" description="RNA polymerase sigma factor 70 region 4 type 2" evidence="6">
    <location>
        <begin position="109"/>
        <end position="160"/>
    </location>
</feature>
<evidence type="ECO:0000256" key="2">
    <source>
        <dbReference type="ARBA" id="ARBA00023015"/>
    </source>
</evidence>
<dbReference type="Gene3D" id="1.10.10.10">
    <property type="entry name" value="Winged helix-like DNA-binding domain superfamily/Winged helix DNA-binding domain"/>
    <property type="match status" value="1"/>
</dbReference>
<evidence type="ECO:0000313" key="7">
    <source>
        <dbReference type="EMBL" id="OJG01511.1"/>
    </source>
</evidence>
<dbReference type="NCBIfam" id="TIGR02937">
    <property type="entry name" value="sigma70-ECF"/>
    <property type="match status" value="1"/>
</dbReference>
<keyword evidence="3" id="KW-0731">Sigma factor</keyword>
<dbReference type="Pfam" id="PF08281">
    <property type="entry name" value="Sigma70_r4_2"/>
    <property type="match status" value="1"/>
</dbReference>
<keyword evidence="2" id="KW-0805">Transcription regulation</keyword>
<feature type="domain" description="RNA polymerase sigma-70 region 2" evidence="5">
    <location>
        <begin position="10"/>
        <end position="76"/>
    </location>
</feature>
<keyword evidence="4" id="KW-0804">Transcription</keyword>
<proteinExistence type="inferred from homology"/>
<evidence type="ECO:0000256" key="1">
    <source>
        <dbReference type="ARBA" id="ARBA00010641"/>
    </source>
</evidence>
<keyword evidence="8" id="KW-1185">Reference proteome</keyword>
<dbReference type="InterPro" id="IPR013324">
    <property type="entry name" value="RNA_pol_sigma_r3/r4-like"/>
</dbReference>
<dbReference type="Proteomes" id="UP000182661">
    <property type="component" value="Unassembled WGS sequence"/>
</dbReference>
<dbReference type="PANTHER" id="PTHR43133">
    <property type="entry name" value="RNA POLYMERASE ECF-TYPE SIGMA FACTO"/>
    <property type="match status" value="1"/>
</dbReference>
<comment type="similarity">
    <text evidence="1">Belongs to the sigma-70 factor family. ECF subfamily.</text>
</comment>